<gene>
    <name evidence="2" type="ORF">SNAT2548_LOCUS8938</name>
</gene>
<evidence type="ECO:0000313" key="2">
    <source>
        <dbReference type="EMBL" id="CAE7227266.1"/>
    </source>
</evidence>
<dbReference type="EMBL" id="CAJNDS010000672">
    <property type="protein sequence ID" value="CAE7227266.1"/>
    <property type="molecule type" value="Genomic_DNA"/>
</dbReference>
<feature type="signal peptide" evidence="1">
    <location>
        <begin position="1"/>
        <end position="16"/>
    </location>
</feature>
<organism evidence="2 3">
    <name type="scientific">Symbiodinium natans</name>
    <dbReference type="NCBI Taxonomy" id="878477"/>
    <lineage>
        <taxon>Eukaryota</taxon>
        <taxon>Sar</taxon>
        <taxon>Alveolata</taxon>
        <taxon>Dinophyceae</taxon>
        <taxon>Suessiales</taxon>
        <taxon>Symbiodiniaceae</taxon>
        <taxon>Symbiodinium</taxon>
    </lineage>
</organism>
<comment type="caution">
    <text evidence="2">The sequence shown here is derived from an EMBL/GenBank/DDBJ whole genome shotgun (WGS) entry which is preliminary data.</text>
</comment>
<keyword evidence="1" id="KW-0732">Signal</keyword>
<reference evidence="2" key="1">
    <citation type="submission" date="2021-02" db="EMBL/GenBank/DDBJ databases">
        <authorList>
            <person name="Dougan E. K."/>
            <person name="Rhodes N."/>
            <person name="Thang M."/>
            <person name="Chan C."/>
        </authorList>
    </citation>
    <scope>NUCLEOTIDE SEQUENCE</scope>
</reference>
<proteinExistence type="predicted"/>
<sequence length="386" mass="43718">MGFRWALALAAAQCTSLRLCSQELEERANLISDLLSKYSGPYVYQAGRELVNLACRRNSSQIPDAWHMTRYDLPHQVSRKLWPGPRSPPKHCALCSRRGGDGPVLYMTERTDGLGSRAAQLLHALALTSFLEIDFGGIVPSWNEEPHGVNAAKALSKLLGHDFSELRIGTDSEFDVCFYSFPDFLSETLQHRCMRWPEHASMMVASYDFLRALPVENWEPAFLKRLRHQTPLRRQALQHFAGPSLKVVLHIRRGDVVGHGNPRNFPDEVYFHLAEQIREDVPEAEIHVFSTTKEAAAHVDFSGYHARGMIVHLDGDEADDWAHMAQAEILVLAPSSFSWVAGVLNDKCVLAFRGTEALPEWIVHTGTLHREDHLRLRRCLDRLRES</sequence>
<protein>
    <submittedName>
        <fullName evidence="2">Uncharacterized protein</fullName>
    </submittedName>
</protein>
<evidence type="ECO:0000313" key="3">
    <source>
        <dbReference type="Proteomes" id="UP000604046"/>
    </source>
</evidence>
<dbReference type="Proteomes" id="UP000604046">
    <property type="component" value="Unassembled WGS sequence"/>
</dbReference>
<name>A0A812KDR5_9DINO</name>
<dbReference type="OrthoDB" id="406734at2759"/>
<accession>A0A812KDR5</accession>
<feature type="chain" id="PRO_5032669115" evidence="1">
    <location>
        <begin position="17"/>
        <end position="386"/>
    </location>
</feature>
<dbReference type="AlphaFoldDB" id="A0A812KDR5"/>
<feature type="non-terminal residue" evidence="2">
    <location>
        <position position="1"/>
    </location>
</feature>
<keyword evidence="3" id="KW-1185">Reference proteome</keyword>
<evidence type="ECO:0000256" key="1">
    <source>
        <dbReference type="SAM" id="SignalP"/>
    </source>
</evidence>